<evidence type="ECO:0000313" key="2">
    <source>
        <dbReference type="Proteomes" id="UP000608071"/>
    </source>
</evidence>
<protein>
    <submittedName>
        <fullName evidence="1">Uncharacterized protein</fullName>
    </submittedName>
</protein>
<evidence type="ECO:0000313" key="1">
    <source>
        <dbReference type="EMBL" id="MBD7970381.1"/>
    </source>
</evidence>
<keyword evidence="2" id="KW-1185">Reference proteome</keyword>
<dbReference type="Proteomes" id="UP000608071">
    <property type="component" value="Unassembled WGS sequence"/>
</dbReference>
<dbReference type="RefSeq" id="WP_191803400.1">
    <property type="nucleotide sequence ID" value="NZ_JACSQL010000011.1"/>
</dbReference>
<sequence>MKTAFLNGKIIEVINKVSPKFENEMDPIEMMEMLNRMQQELDQNPTEKTERNVREELQSFQVITINNVQTGMRWITKPMTYEWRKIERSTLRRILYLLKTGTQWTSKYVMNSEIISEQSFPVPITRSIHSSLHDISQSNNINKLKYAVIALKETIYKGLQSDMGTFGIFEQPDGVINMNLLNAWLDENKPLDGTRWTNKNTLTVVSLDLIADSILFQLRPNANV</sequence>
<name>A0ABR8T3M4_9BACL</name>
<accession>A0ABR8T3M4</accession>
<comment type="caution">
    <text evidence="1">The sequence shown here is derived from an EMBL/GenBank/DDBJ whole genome shotgun (WGS) entry which is preliminary data.</text>
</comment>
<gene>
    <name evidence="1" type="ORF">H9647_20135</name>
</gene>
<organism evidence="1 2">
    <name type="scientific">Paenibacillus gallinarum</name>
    <dbReference type="NCBI Taxonomy" id="2762232"/>
    <lineage>
        <taxon>Bacteria</taxon>
        <taxon>Bacillati</taxon>
        <taxon>Bacillota</taxon>
        <taxon>Bacilli</taxon>
        <taxon>Bacillales</taxon>
        <taxon>Paenibacillaceae</taxon>
        <taxon>Paenibacillus</taxon>
    </lineage>
</organism>
<dbReference type="EMBL" id="JACSQL010000011">
    <property type="protein sequence ID" value="MBD7970381.1"/>
    <property type="molecule type" value="Genomic_DNA"/>
</dbReference>
<proteinExistence type="predicted"/>
<reference evidence="1 2" key="1">
    <citation type="submission" date="2020-08" db="EMBL/GenBank/DDBJ databases">
        <title>A Genomic Blueprint of the Chicken Gut Microbiome.</title>
        <authorList>
            <person name="Gilroy R."/>
            <person name="Ravi A."/>
            <person name="Getino M."/>
            <person name="Pursley I."/>
            <person name="Horton D.L."/>
            <person name="Alikhan N.-F."/>
            <person name="Baker D."/>
            <person name="Gharbi K."/>
            <person name="Hall N."/>
            <person name="Watson M."/>
            <person name="Adriaenssens E.M."/>
            <person name="Foster-Nyarko E."/>
            <person name="Jarju S."/>
            <person name="Secka A."/>
            <person name="Antonio M."/>
            <person name="Oren A."/>
            <person name="Chaudhuri R."/>
            <person name="La Ragione R.M."/>
            <person name="Hildebrand F."/>
            <person name="Pallen M.J."/>
        </authorList>
    </citation>
    <scope>NUCLEOTIDE SEQUENCE [LARGE SCALE GENOMIC DNA]</scope>
    <source>
        <strain evidence="1 2">Sa2BVA9</strain>
    </source>
</reference>